<reference evidence="1" key="2">
    <citation type="submission" date="2020-09" db="EMBL/GenBank/DDBJ databases">
        <authorList>
            <person name="Sun Q."/>
            <person name="Ohkuma M."/>
        </authorList>
    </citation>
    <scope>NUCLEOTIDE SEQUENCE</scope>
    <source>
        <strain evidence="1">JCM 3276</strain>
    </source>
</reference>
<dbReference type="EMBL" id="BMRB01000009">
    <property type="protein sequence ID" value="GGS58088.1"/>
    <property type="molecule type" value="Genomic_DNA"/>
</dbReference>
<accession>A0A918LJP9</accession>
<reference evidence="1" key="1">
    <citation type="journal article" date="2014" name="Int. J. Syst. Evol. Microbiol.">
        <title>Complete genome sequence of Corynebacterium casei LMG S-19264T (=DSM 44701T), isolated from a smear-ripened cheese.</title>
        <authorList>
            <consortium name="US DOE Joint Genome Institute (JGI-PGF)"/>
            <person name="Walter F."/>
            <person name="Albersmeier A."/>
            <person name="Kalinowski J."/>
            <person name="Ruckert C."/>
        </authorList>
    </citation>
    <scope>NUCLEOTIDE SEQUENCE</scope>
    <source>
        <strain evidence="1">JCM 3276</strain>
    </source>
</reference>
<organism evidence="1 2">
    <name type="scientific">Actinokineospora fastidiosa</name>
    <dbReference type="NCBI Taxonomy" id="1816"/>
    <lineage>
        <taxon>Bacteria</taxon>
        <taxon>Bacillati</taxon>
        <taxon>Actinomycetota</taxon>
        <taxon>Actinomycetes</taxon>
        <taxon>Pseudonocardiales</taxon>
        <taxon>Pseudonocardiaceae</taxon>
        <taxon>Actinokineospora</taxon>
    </lineage>
</organism>
<comment type="caution">
    <text evidence="1">The sequence shown here is derived from an EMBL/GenBank/DDBJ whole genome shotgun (WGS) entry which is preliminary data.</text>
</comment>
<dbReference type="InterPro" id="IPR028964">
    <property type="entry name" value="Imm8"/>
</dbReference>
<protein>
    <submittedName>
        <fullName evidence="1">Uncharacterized protein</fullName>
    </submittedName>
</protein>
<evidence type="ECO:0000313" key="2">
    <source>
        <dbReference type="Proteomes" id="UP000660680"/>
    </source>
</evidence>
<dbReference type="AlphaFoldDB" id="A0A918LJP9"/>
<keyword evidence="2" id="KW-1185">Reference proteome</keyword>
<sequence length="115" mass="12414">MVHAEVKHFISPDIDLSDPTADFPDDDAVLIVALVGPKGGEGEESLQFEVMTPNALARRLEALGVVFGQGVVVVEHLRVGAVLDLIRARVERVAGLTWSDVARRLGRLGEMEGED</sequence>
<dbReference type="Pfam" id="PF15586">
    <property type="entry name" value="Imm8"/>
    <property type="match status" value="1"/>
</dbReference>
<dbReference type="Proteomes" id="UP000660680">
    <property type="component" value="Unassembled WGS sequence"/>
</dbReference>
<name>A0A918LJP9_9PSEU</name>
<proteinExistence type="predicted"/>
<gene>
    <name evidence="1" type="ORF">GCM10010171_61460</name>
</gene>
<evidence type="ECO:0000313" key="1">
    <source>
        <dbReference type="EMBL" id="GGS58088.1"/>
    </source>
</evidence>